<protein>
    <submittedName>
        <fullName evidence="2">Uncharacterized protein</fullName>
    </submittedName>
</protein>
<dbReference type="AlphaFoldDB" id="A0AA40D194"/>
<reference evidence="2" key="1">
    <citation type="submission" date="2023-06" db="EMBL/GenBank/DDBJ databases">
        <title>Multi-omics analyses reveal the molecular pathogenesis toolkit of Lasiodiplodia hormozganensis, a cross-kingdom pathogen.</title>
        <authorList>
            <person name="Felix C."/>
            <person name="Meneses R."/>
            <person name="Goncalves M.F.M."/>
            <person name="Tilleman L."/>
            <person name="Duarte A.S."/>
            <person name="Jorrin-Novo J.V."/>
            <person name="Van De Peer Y."/>
            <person name="Deforce D."/>
            <person name="Van Nieuwerburgh F."/>
            <person name="Esteves A.C."/>
            <person name="Alves A."/>
        </authorList>
    </citation>
    <scope>NUCLEOTIDE SEQUENCE</scope>
    <source>
        <strain evidence="2">CBS 339.90</strain>
    </source>
</reference>
<feature type="compositionally biased region" description="Basic and acidic residues" evidence="1">
    <location>
        <begin position="8"/>
        <end position="22"/>
    </location>
</feature>
<evidence type="ECO:0000313" key="3">
    <source>
        <dbReference type="Proteomes" id="UP001175001"/>
    </source>
</evidence>
<comment type="caution">
    <text evidence="2">The sequence shown here is derived from an EMBL/GenBank/DDBJ whole genome shotgun (WGS) entry which is preliminary data.</text>
</comment>
<proteinExistence type="predicted"/>
<sequence>MKSSTSPDQHDLEAGGNHEGETNARPSTSIDKADRTLQAQLASAIEERDSYKNELVRLDKALQREGSQKDVDEGKTQTIVDKVMSLTRQNSLLRRNLQEVRAELSTSNVDLRKAQLSSFKQAQTGWFAEEDSKIRDALTQLYKDVRHWAKTYCVKSLQEFRKFPDGDCEHISKVVSKVAFFRSTDDFLSFKYPFLILAAMVSDSLSAYIFDDYFYIFRILDDDNDGAYGEVLEDAFDRLCNGNASEAHTWRALLFRTLFPTTESPELNLGMEYSVDDSKRILEWITNDILYGPVSAFLHGVEKKEEERRHAEFKELIRRAMKLFSRLQTQRADYTWRKSSELLRTKFDVHSRNIAADRLHKLEDDEDESCNGKKIKLVVSPAVQKYGDSNGENFETSRFITKAIVFLEG</sequence>
<gene>
    <name evidence="2" type="ORF">DIS24_g4355</name>
</gene>
<name>A0AA40D194_9PEZI</name>
<organism evidence="2 3">
    <name type="scientific">Lasiodiplodia hormozganensis</name>
    <dbReference type="NCBI Taxonomy" id="869390"/>
    <lineage>
        <taxon>Eukaryota</taxon>
        <taxon>Fungi</taxon>
        <taxon>Dikarya</taxon>
        <taxon>Ascomycota</taxon>
        <taxon>Pezizomycotina</taxon>
        <taxon>Dothideomycetes</taxon>
        <taxon>Dothideomycetes incertae sedis</taxon>
        <taxon>Botryosphaeriales</taxon>
        <taxon>Botryosphaeriaceae</taxon>
        <taxon>Lasiodiplodia</taxon>
    </lineage>
</organism>
<evidence type="ECO:0000256" key="1">
    <source>
        <dbReference type="SAM" id="MobiDB-lite"/>
    </source>
</evidence>
<accession>A0AA40D194</accession>
<dbReference type="Proteomes" id="UP001175001">
    <property type="component" value="Unassembled WGS sequence"/>
</dbReference>
<dbReference type="EMBL" id="JAUJDW010000015">
    <property type="protein sequence ID" value="KAK0659076.1"/>
    <property type="molecule type" value="Genomic_DNA"/>
</dbReference>
<evidence type="ECO:0000313" key="2">
    <source>
        <dbReference type="EMBL" id="KAK0659076.1"/>
    </source>
</evidence>
<feature type="region of interest" description="Disordered" evidence="1">
    <location>
        <begin position="1"/>
        <end position="36"/>
    </location>
</feature>
<keyword evidence="3" id="KW-1185">Reference proteome</keyword>